<dbReference type="Pfam" id="PF08922">
    <property type="entry name" value="DUF1905"/>
    <property type="match status" value="1"/>
</dbReference>
<dbReference type="AlphaFoldDB" id="A0A3P1C1W8"/>
<evidence type="ECO:0000313" key="2">
    <source>
        <dbReference type="Proteomes" id="UP000271925"/>
    </source>
</evidence>
<sequence>MAPNDAIHFESVIDRFVHQNGMHFIDVPDGVAQLFVSTTSVRMMCLLNGKVEFHCALRPKGNGTFYISVGTPIRQQLKIRSGDKIQAAIWKDDSEYGRKMPEELQELLAIDEEGNRCFQALKSSDQRAIMYYVDGAKNSQIRIDRAIKMIDRFKKK</sequence>
<accession>A0A3P1C1W8</accession>
<organism evidence="1 2">
    <name type="scientific">Larkinella rosea</name>
    <dbReference type="NCBI Taxonomy" id="2025312"/>
    <lineage>
        <taxon>Bacteria</taxon>
        <taxon>Pseudomonadati</taxon>
        <taxon>Bacteroidota</taxon>
        <taxon>Cytophagia</taxon>
        <taxon>Cytophagales</taxon>
        <taxon>Spirosomataceae</taxon>
        <taxon>Larkinella</taxon>
    </lineage>
</organism>
<reference evidence="1 2" key="1">
    <citation type="submission" date="2018-11" db="EMBL/GenBank/DDBJ databases">
        <authorList>
            <person name="Zhou Z."/>
            <person name="Wang G."/>
        </authorList>
    </citation>
    <scope>NUCLEOTIDE SEQUENCE [LARGE SCALE GENOMIC DNA]</scope>
    <source>
        <strain evidence="1 2">KCTC52004</strain>
    </source>
</reference>
<dbReference type="Pfam" id="PF13376">
    <property type="entry name" value="OmdA"/>
    <property type="match status" value="1"/>
</dbReference>
<gene>
    <name evidence="1" type="ORF">EHT25_06240</name>
</gene>
<dbReference type="RefSeq" id="WP_124872289.1">
    <property type="nucleotide sequence ID" value="NZ_RQJO01000007.1"/>
</dbReference>
<dbReference type="InterPro" id="IPR037079">
    <property type="entry name" value="AF2212/PG0164-like_sf"/>
</dbReference>
<protein>
    <submittedName>
        <fullName evidence="1">DUF1905 domain-containing protein</fullName>
    </submittedName>
</protein>
<name>A0A3P1C1W8_9BACT</name>
<comment type="caution">
    <text evidence="1">The sequence shown here is derived from an EMBL/GenBank/DDBJ whole genome shotgun (WGS) entry which is preliminary data.</text>
</comment>
<keyword evidence="2" id="KW-1185">Reference proteome</keyword>
<dbReference type="EMBL" id="RQJO01000007">
    <property type="protein sequence ID" value="RRB07375.1"/>
    <property type="molecule type" value="Genomic_DNA"/>
</dbReference>
<dbReference type="Proteomes" id="UP000271925">
    <property type="component" value="Unassembled WGS sequence"/>
</dbReference>
<proteinExistence type="predicted"/>
<dbReference type="InterPro" id="IPR015018">
    <property type="entry name" value="DUF1905"/>
</dbReference>
<dbReference type="Gene3D" id="2.40.30.100">
    <property type="entry name" value="AF2212/PG0164-like"/>
    <property type="match status" value="1"/>
</dbReference>
<evidence type="ECO:0000313" key="1">
    <source>
        <dbReference type="EMBL" id="RRB07375.1"/>
    </source>
</evidence>
<dbReference type="SUPFAM" id="SSF141694">
    <property type="entry name" value="AF2212/PG0164-like"/>
    <property type="match status" value="1"/>
</dbReference>
<dbReference type="OrthoDB" id="959664at2"/>